<keyword evidence="4" id="KW-0378">Hydrolase</keyword>
<dbReference type="Gene3D" id="1.10.390.10">
    <property type="entry name" value="Neutral Protease Domain 2"/>
    <property type="match status" value="1"/>
</dbReference>
<dbReference type="InterPro" id="IPR027268">
    <property type="entry name" value="Peptidase_M4/M1_CTD_sf"/>
</dbReference>
<dbReference type="Pfam" id="PF01447">
    <property type="entry name" value="Peptidase_M4"/>
    <property type="match status" value="1"/>
</dbReference>
<gene>
    <name evidence="12" type="ORF">AUCHE_05_02720</name>
</gene>
<evidence type="ECO:0000256" key="8">
    <source>
        <dbReference type="SAM" id="MobiDB-lite"/>
    </source>
</evidence>
<feature type="compositionally biased region" description="Low complexity" evidence="8">
    <location>
        <begin position="280"/>
        <end position="305"/>
    </location>
</feature>
<dbReference type="PANTHER" id="PTHR33794:SF1">
    <property type="entry name" value="BACILLOLYSIN"/>
    <property type="match status" value="1"/>
</dbReference>
<dbReference type="AlphaFoldDB" id="K6V576"/>
<evidence type="ECO:0000256" key="3">
    <source>
        <dbReference type="ARBA" id="ARBA00022723"/>
    </source>
</evidence>
<evidence type="ECO:0000256" key="7">
    <source>
        <dbReference type="PIRSR" id="PIRSR623612-1"/>
    </source>
</evidence>
<feature type="compositionally biased region" description="Basic and acidic residues" evidence="8">
    <location>
        <begin position="679"/>
        <end position="701"/>
    </location>
</feature>
<dbReference type="RefSeq" id="WP_006502115.1">
    <property type="nucleotide sequence ID" value="NZ_BAGZ01000005.1"/>
</dbReference>
<protein>
    <submittedName>
        <fullName evidence="12">Putative metalloprotease</fullName>
    </submittedName>
</protein>
<feature type="signal peptide" evidence="9">
    <location>
        <begin position="1"/>
        <end position="27"/>
    </location>
</feature>
<reference evidence="12 13" key="1">
    <citation type="submission" date="2012-08" db="EMBL/GenBank/DDBJ databases">
        <title>Whole genome shotgun sequence of Austwickia chelonae NBRC 105200.</title>
        <authorList>
            <person name="Yoshida I."/>
            <person name="Hosoyama A."/>
            <person name="Tsuchikane K."/>
            <person name="Katsumata H."/>
            <person name="Ando Y."/>
            <person name="Ohji S."/>
            <person name="Hamada M."/>
            <person name="Tamura T."/>
            <person name="Yamazoe A."/>
            <person name="Yamazaki S."/>
            <person name="Fujita N."/>
        </authorList>
    </citation>
    <scope>NUCLEOTIDE SEQUENCE [LARGE SCALE GENOMIC DNA]</scope>
    <source>
        <strain evidence="12 13">NBRC 105200</strain>
    </source>
</reference>
<feature type="domain" description="Peptidase M4 C-terminal" evidence="11">
    <location>
        <begin position="474"/>
        <end position="626"/>
    </location>
</feature>
<feature type="active site" evidence="7">
    <location>
        <position position="464"/>
    </location>
</feature>
<keyword evidence="13" id="KW-1185">Reference proteome</keyword>
<keyword evidence="3" id="KW-0479">Metal-binding</keyword>
<evidence type="ECO:0000313" key="13">
    <source>
        <dbReference type="Proteomes" id="UP000008495"/>
    </source>
</evidence>
<dbReference type="InterPro" id="IPR001570">
    <property type="entry name" value="Peptidase_M4_C_domain"/>
</dbReference>
<feature type="chain" id="PRO_5038813167" evidence="9">
    <location>
        <begin position="28"/>
        <end position="980"/>
    </location>
</feature>
<evidence type="ECO:0000256" key="1">
    <source>
        <dbReference type="ARBA" id="ARBA00009388"/>
    </source>
</evidence>
<dbReference type="InterPro" id="IPR013856">
    <property type="entry name" value="Peptidase_M4_domain"/>
</dbReference>
<name>K6V576_9MICO</name>
<dbReference type="Proteomes" id="UP000008495">
    <property type="component" value="Unassembled WGS sequence"/>
</dbReference>
<comment type="similarity">
    <text evidence="1">Belongs to the peptidase M4 family.</text>
</comment>
<keyword evidence="2 12" id="KW-0645">Protease</keyword>
<evidence type="ECO:0000259" key="11">
    <source>
        <dbReference type="Pfam" id="PF02868"/>
    </source>
</evidence>
<dbReference type="GO" id="GO:0006508">
    <property type="term" value="P:proteolysis"/>
    <property type="evidence" value="ECO:0007669"/>
    <property type="project" value="UniProtKB-KW"/>
</dbReference>
<dbReference type="GO" id="GO:0046872">
    <property type="term" value="F:metal ion binding"/>
    <property type="evidence" value="ECO:0007669"/>
    <property type="project" value="UniProtKB-KW"/>
</dbReference>
<dbReference type="Pfam" id="PF02868">
    <property type="entry name" value="Peptidase_M4_C"/>
    <property type="match status" value="1"/>
</dbReference>
<dbReference type="PANTHER" id="PTHR33794">
    <property type="entry name" value="BACILLOLYSIN"/>
    <property type="match status" value="1"/>
</dbReference>
<keyword evidence="5" id="KW-0862">Zinc</keyword>
<feature type="region of interest" description="Disordered" evidence="8">
    <location>
        <begin position="241"/>
        <end position="324"/>
    </location>
</feature>
<evidence type="ECO:0000256" key="9">
    <source>
        <dbReference type="SAM" id="SignalP"/>
    </source>
</evidence>
<feature type="region of interest" description="Disordered" evidence="8">
    <location>
        <begin position="29"/>
        <end position="63"/>
    </location>
</feature>
<dbReference type="GO" id="GO:0004222">
    <property type="term" value="F:metalloendopeptidase activity"/>
    <property type="evidence" value="ECO:0007669"/>
    <property type="project" value="InterPro"/>
</dbReference>
<dbReference type="SUPFAM" id="SSF82171">
    <property type="entry name" value="DPP6 N-terminal domain-like"/>
    <property type="match status" value="1"/>
</dbReference>
<dbReference type="CDD" id="cd09597">
    <property type="entry name" value="M4_TLP"/>
    <property type="match status" value="1"/>
</dbReference>
<keyword evidence="6 12" id="KW-0482">Metalloprotease</keyword>
<dbReference type="STRING" id="100225.SAMN05421595_1191"/>
<accession>K6V576</accession>
<dbReference type="Gene3D" id="3.10.170.10">
    <property type="match status" value="1"/>
</dbReference>
<dbReference type="PRINTS" id="PR00730">
    <property type="entry name" value="THERMOLYSIN"/>
</dbReference>
<comment type="caution">
    <text evidence="12">The sequence shown here is derived from an EMBL/GenBank/DDBJ whole genome shotgun (WGS) entry which is preliminary data.</text>
</comment>
<evidence type="ECO:0000259" key="10">
    <source>
        <dbReference type="Pfam" id="PF01447"/>
    </source>
</evidence>
<feature type="active site" description="Proton donor" evidence="7">
    <location>
        <position position="553"/>
    </location>
</feature>
<dbReference type="OrthoDB" id="291295at2"/>
<proteinExistence type="inferred from homology"/>
<dbReference type="SUPFAM" id="SSF55486">
    <property type="entry name" value="Metalloproteases ('zincins'), catalytic domain"/>
    <property type="match status" value="1"/>
</dbReference>
<evidence type="ECO:0000313" key="12">
    <source>
        <dbReference type="EMBL" id="GAB77363.1"/>
    </source>
</evidence>
<feature type="domain" description="Peptidase M4" evidence="10">
    <location>
        <begin position="310"/>
        <end position="471"/>
    </location>
</feature>
<evidence type="ECO:0000256" key="5">
    <source>
        <dbReference type="ARBA" id="ARBA00022833"/>
    </source>
</evidence>
<organism evidence="12 13">
    <name type="scientific">Austwickia chelonae NBRC 105200</name>
    <dbReference type="NCBI Taxonomy" id="1184607"/>
    <lineage>
        <taxon>Bacteria</taxon>
        <taxon>Bacillati</taxon>
        <taxon>Actinomycetota</taxon>
        <taxon>Actinomycetes</taxon>
        <taxon>Micrococcales</taxon>
        <taxon>Dermatophilaceae</taxon>
        <taxon>Austwickia</taxon>
    </lineage>
</organism>
<keyword evidence="9" id="KW-0732">Signal</keyword>
<dbReference type="InterPro" id="IPR050728">
    <property type="entry name" value="Zinc_Metalloprotease_M4"/>
</dbReference>
<sequence>MGPSTRSVVVTGTVAALVLASAAPTFASPVSAASVDEDTALTTQDPGAADGQEKPVRTERSSSKVSALVTKLSIPVPSENEGEAAKAYLRRSSAALGLSDPTAELVLTDTERTATGSVARFAQKHRGIEIHGSQYTVRMQGEGDDRKVIGTSGEVYHELTVDIRPKVNVETARRLALQVIPTGQRSGATAEEAGLVVLPSGRGVLARRILVSAPRGTGTPTVREIYVDAHTGAIRMNQSAIRHSSWGPSASPAESHPTQPGEPPESFGGSSSRAPNTSRPGTPGTSSPVAPSPTTSAPRPTAPSGDVVRTTGKNHRGESVPIVLKGSAGNYQFIDDSRKESTPPGSSVQTYDARGIAWPLLVRHMPSEVKPFRTETVPVSGAASQAGAIDAHWGAAQVVDYYRSKFGRNGLDGRGSPVISVVGVVDMKGDPYINAFWDGSKMVYGGSGADYRPLSASLDIVGHEMTHGVTSHTARFIYYGQPGALDEAFADYFGNAIQLTVKKIDTKAPNSGLVGEDSCITSPPHKCAIRDLDKLRTTHDDFLGTSEDEGGVHLNASIVGGALWEIRKKLPADVADSIMYTAMTQYLAPLSTFVDARRAVVAAAEQASLPAKDMAAVNAAFDRRGITEGWEKELGMDSRQLYHHFAGEYSPPSSRGDHWVISRAGRNERSELIIGRVDGQARPERFSPDDGWEHSAPHTDGRSVAWLSTRTNEKGDAEQRVLRKDIKGGPVQVMDSGTSLWFEEPRVDGTHTVWSRSNPDGTRDLYLSAGPGATPVNVTPGPEESFGPSIREGKLSYFVRRGPAEKETQSLNVRDMSTGVTRSRPLGKSSSGEQILGLRTISTGSTVVWTEQVNNGDGNAAVMVADPSLSRVTTAIPRGPNSPVLPVIDASPEAITYLPGSAGADRPLTNTYEPKLLQMTMPVFHPQRITPAGPPLRVSCNRGAQGEPSAAEGRRVLWLDATLGRVSLVVRDHPAGACSR</sequence>
<feature type="compositionally biased region" description="Basic and acidic residues" evidence="8">
    <location>
        <begin position="51"/>
        <end position="62"/>
    </location>
</feature>
<dbReference type="EMBL" id="BAGZ01000005">
    <property type="protein sequence ID" value="GAB77363.1"/>
    <property type="molecule type" value="Genomic_DNA"/>
</dbReference>
<evidence type="ECO:0000256" key="2">
    <source>
        <dbReference type="ARBA" id="ARBA00022670"/>
    </source>
</evidence>
<dbReference type="InterPro" id="IPR023612">
    <property type="entry name" value="Peptidase_M4"/>
</dbReference>
<dbReference type="eggNOG" id="COG3227">
    <property type="taxonomic scope" value="Bacteria"/>
</dbReference>
<evidence type="ECO:0000256" key="6">
    <source>
        <dbReference type="ARBA" id="ARBA00023049"/>
    </source>
</evidence>
<feature type="region of interest" description="Disordered" evidence="8">
    <location>
        <begin position="678"/>
        <end position="701"/>
    </location>
</feature>
<evidence type="ECO:0000256" key="4">
    <source>
        <dbReference type="ARBA" id="ARBA00022801"/>
    </source>
</evidence>